<feature type="transmembrane region" description="Helical" evidence="6">
    <location>
        <begin position="6"/>
        <end position="27"/>
    </location>
</feature>
<keyword evidence="5 6" id="KW-0472">Membrane</keyword>
<evidence type="ECO:0000256" key="3">
    <source>
        <dbReference type="ARBA" id="ARBA00022692"/>
    </source>
</evidence>
<dbReference type="InterPro" id="IPR002416">
    <property type="entry name" value="T2SS_protein-GspH"/>
</dbReference>
<protein>
    <submittedName>
        <fullName evidence="7">Type II secretion system protein</fullName>
    </submittedName>
</protein>
<comment type="subcellular location">
    <subcellularLocation>
        <location evidence="1">Membrane</location>
        <topology evidence="1">Single-pass membrane protein</topology>
    </subcellularLocation>
</comment>
<gene>
    <name evidence="7" type="ORF">HII17_10170</name>
</gene>
<proteinExistence type="predicted"/>
<evidence type="ECO:0000313" key="8">
    <source>
        <dbReference type="Proteomes" id="UP000568664"/>
    </source>
</evidence>
<dbReference type="PRINTS" id="PR00885">
    <property type="entry name" value="BCTERIALGSPH"/>
</dbReference>
<dbReference type="Proteomes" id="UP000568664">
    <property type="component" value="Unassembled WGS sequence"/>
</dbReference>
<reference evidence="7 8" key="1">
    <citation type="submission" date="2020-04" db="EMBL/GenBank/DDBJ databases">
        <title>Thalassotalea sp. M1531, isolated from the surface of marine red alga.</title>
        <authorList>
            <person name="Pang L."/>
            <person name="Lu D.-C."/>
        </authorList>
    </citation>
    <scope>NUCLEOTIDE SEQUENCE [LARGE SCALE GENOMIC DNA]</scope>
    <source>
        <strain evidence="7 8">M1531</strain>
    </source>
</reference>
<sequence>MNNQKGFTLIELVVVIVILGILAATAAPKFIDLQDDAKTATLDAIKASMQSASTLVHSKSLIDGTDKDADVTLAINVGNVFTVYGYPSSASADSDGANTWANLLDVDTTSEFTISVVANVVYVTPYTDGTVLTVAPTECFASFAQATSVAGPPQVITPPSVSVTDC</sequence>
<dbReference type="NCBIfam" id="TIGR02532">
    <property type="entry name" value="IV_pilin_GFxxxE"/>
    <property type="match status" value="1"/>
</dbReference>
<keyword evidence="4 6" id="KW-1133">Transmembrane helix</keyword>
<dbReference type="PROSITE" id="PS00409">
    <property type="entry name" value="PROKAR_NTER_METHYL"/>
    <property type="match status" value="1"/>
</dbReference>
<evidence type="ECO:0000256" key="1">
    <source>
        <dbReference type="ARBA" id="ARBA00004167"/>
    </source>
</evidence>
<evidence type="ECO:0000256" key="5">
    <source>
        <dbReference type="ARBA" id="ARBA00023136"/>
    </source>
</evidence>
<dbReference type="InterPro" id="IPR012902">
    <property type="entry name" value="N_methyl_site"/>
</dbReference>
<dbReference type="EMBL" id="JABBXH010000003">
    <property type="protein sequence ID" value="NMP31932.1"/>
    <property type="molecule type" value="Genomic_DNA"/>
</dbReference>
<evidence type="ECO:0000256" key="2">
    <source>
        <dbReference type="ARBA" id="ARBA00022481"/>
    </source>
</evidence>
<dbReference type="Gene3D" id="3.30.700.10">
    <property type="entry name" value="Glycoprotein, Type 4 Pilin"/>
    <property type="match status" value="1"/>
</dbReference>
<dbReference type="SUPFAM" id="SSF54523">
    <property type="entry name" value="Pili subunits"/>
    <property type="match status" value="1"/>
</dbReference>
<dbReference type="GO" id="GO:0015628">
    <property type="term" value="P:protein secretion by the type II secretion system"/>
    <property type="evidence" value="ECO:0007669"/>
    <property type="project" value="InterPro"/>
</dbReference>
<dbReference type="GO" id="GO:0015627">
    <property type="term" value="C:type II protein secretion system complex"/>
    <property type="evidence" value="ECO:0007669"/>
    <property type="project" value="InterPro"/>
</dbReference>
<dbReference type="Pfam" id="PF07963">
    <property type="entry name" value="N_methyl"/>
    <property type="match status" value="1"/>
</dbReference>
<keyword evidence="2" id="KW-0488">Methylation</keyword>
<dbReference type="AlphaFoldDB" id="A0A7Y0LD42"/>
<accession>A0A7Y0LD42</accession>
<name>A0A7Y0LD42_9GAMM</name>
<organism evidence="7 8">
    <name type="scientific">Thalassotalea algicola</name>
    <dbReference type="NCBI Taxonomy" id="2716224"/>
    <lineage>
        <taxon>Bacteria</taxon>
        <taxon>Pseudomonadati</taxon>
        <taxon>Pseudomonadota</taxon>
        <taxon>Gammaproteobacteria</taxon>
        <taxon>Alteromonadales</taxon>
        <taxon>Colwelliaceae</taxon>
        <taxon>Thalassotalea</taxon>
    </lineage>
</organism>
<comment type="caution">
    <text evidence="7">The sequence shown here is derived from an EMBL/GenBank/DDBJ whole genome shotgun (WGS) entry which is preliminary data.</text>
</comment>
<keyword evidence="3 6" id="KW-0812">Transmembrane</keyword>
<dbReference type="InterPro" id="IPR045584">
    <property type="entry name" value="Pilin-like"/>
</dbReference>
<evidence type="ECO:0000256" key="4">
    <source>
        <dbReference type="ARBA" id="ARBA00022989"/>
    </source>
</evidence>
<evidence type="ECO:0000313" key="7">
    <source>
        <dbReference type="EMBL" id="NMP31932.1"/>
    </source>
</evidence>
<keyword evidence="8" id="KW-1185">Reference proteome</keyword>
<evidence type="ECO:0000256" key="6">
    <source>
        <dbReference type="SAM" id="Phobius"/>
    </source>
</evidence>
<dbReference type="GO" id="GO:0016020">
    <property type="term" value="C:membrane"/>
    <property type="evidence" value="ECO:0007669"/>
    <property type="project" value="UniProtKB-SubCell"/>
</dbReference>